<feature type="region of interest" description="Disordered" evidence="3">
    <location>
        <begin position="1259"/>
        <end position="1291"/>
    </location>
</feature>
<feature type="region of interest" description="Disordered" evidence="3">
    <location>
        <begin position="1"/>
        <end position="72"/>
    </location>
</feature>
<dbReference type="OrthoDB" id="120976at2759"/>
<dbReference type="PANTHER" id="PTHR46312:SF2">
    <property type="entry name" value="NUCLEOTIDE-BINDING OLIGOMERIZATION DOMAIN-CONTAINING PROTEIN 2-LIKE"/>
    <property type="match status" value="1"/>
</dbReference>
<dbReference type="Pfam" id="PF05729">
    <property type="entry name" value="NACHT"/>
    <property type="match status" value="1"/>
</dbReference>
<dbReference type="InterPro" id="IPR032675">
    <property type="entry name" value="LRR_dom_sf"/>
</dbReference>
<dbReference type="EMBL" id="LR899011">
    <property type="protein sequence ID" value="CAD7084685.1"/>
    <property type="molecule type" value="Genomic_DNA"/>
</dbReference>
<evidence type="ECO:0000256" key="2">
    <source>
        <dbReference type="ARBA" id="ARBA00022840"/>
    </source>
</evidence>
<dbReference type="InterPro" id="IPR007111">
    <property type="entry name" value="NACHT_NTPase"/>
</dbReference>
<proteinExistence type="predicted"/>
<dbReference type="InterPro" id="IPR027417">
    <property type="entry name" value="P-loop_NTPase"/>
</dbReference>
<dbReference type="OMA" id="WSREPPW"/>
<feature type="region of interest" description="Disordered" evidence="3">
    <location>
        <begin position="1318"/>
        <end position="1344"/>
    </location>
</feature>
<accession>A0A7R8UQA9</accession>
<evidence type="ECO:0000256" key="1">
    <source>
        <dbReference type="ARBA" id="ARBA00022741"/>
    </source>
</evidence>
<reference evidence="5 6" key="1">
    <citation type="submission" date="2020-11" db="EMBL/GenBank/DDBJ databases">
        <authorList>
            <person name="Wallbank WR R."/>
            <person name="Pardo Diaz C."/>
            <person name="Kozak K."/>
            <person name="Martin S."/>
            <person name="Jiggins C."/>
            <person name="Moest M."/>
            <person name="Warren A I."/>
            <person name="Generalovic N T."/>
            <person name="Byers J.R.P. K."/>
            <person name="Montejo-Kovacevich G."/>
            <person name="Yen C E."/>
        </authorList>
    </citation>
    <scope>NUCLEOTIDE SEQUENCE [LARGE SCALE GENOMIC DNA]</scope>
</reference>
<sequence length="1749" mass="192125">MSQLRKSASFRSRIPVRRARFPSRRCPSPPELFTSTSNDPDWNGCSHPENRHRTTNNCRKYSSSSFSSSDESCESEEPLQRLIRQFADVNHSFYISNDAISLDGLLDSISSGSFSSLPSPTAASYYSRKMSRAFSTSYESLPKFSRTPETVKLPTSAADYNIKPSSGIQEEISSHQRSTIKKIIREDNTNNDVEGKVENTALTSYNRDVSEYRQKPMRRDDGIVEDAQNTKLRNASKEKPIPMPRSTRAFPVSKVASLSSMSPYQDRGISEVVLHKRVNNSSSNTLHEIETKKDDLIGGTTVRSYVTGTRNGHIFDGNLSQQRQTQQQSWRQHQPAERDSNEDDSTTASGRHRHENIKDHYGSGSNSLRREEQHVDKRSLPATMNASLSQAYPSPPYWCGERLNRINLLNLQEHESSLESLGHSVSTFQSCDQMVSWSSPTRMRHIPKRSDETSTSSFEHINMTTGTTEMPTDPYFGNYGTASTGCSPSQNMKRCNVLPRVAEYKEATSSAMSPTTRHFGRKQQPLILKMDPHPVEAPATATSPRIFPPKTTSYRSECELSGSYVSLECPSPPGPPTCLPESRRDPQARLGSYLKTLYIDLALKEPVTPQWAIPVSPGALCPARLEPELRLHAQSHGYNDAILVDQLLTSIHTKEGSFLEAPRRVLIECPSWASRSALVLRILYAWAKEPPWPPKGSPVALALFIPLSEIKRSFANYVEKELLPKGPLNPFSNSFGGFTSAWNSLETLGAKLLFILDGYDYQRGSPKRKGKHYPPDIYDLLNGKLFPEARVIITTSSTGSNSNNNNELLPHIQRHVTLEGLTWGRSASLLGGGQWGAPARLLDTVQESASLRRVVRTPLGCLSIAAIFEATGGDLPTDDLDVIESVLNCIAPETSARNIAELGRLALFCLKMNRPSISISEIRMYCSSPESSTLGCLDKGLLLGKTARKKGDYIYHFMCADMAEFLAANYIASLANRPGLLAAEITGLLLGEELEPDLFKVIKFAMGLLGSRAHMLLSKLTPLWLTPQTIFSLALAGGNSPENLSALCDILGISKYPPMSPLETKPIWVQVRSVPNELMGWGMALRSPSCALKNLELIYQIEKHALLDSRNGMEVFLDYLSHNESVSTLRISSLIENEVKDAEINYLANCISKMILKPRLESFELVLTLLEEDPPVLKLQPVVVALCRAIPKQPKLNSLLLDLGLSTSQLVQLCTVLDKCPHINRLSLPHLRCERGAVGALAALLTMRPLSFLALPSSWGARDDPPSSSGVSMGSGSGSSTGTSGLIKQSSLTGVSSPRAYASGLFSSLPRGVYVPTTNLGRSATLPRQPLEAPADKRSSDSVVSKTWYPTPACDGGPHSSGTLHDLLLAAREPYSKLHGLDLSKAQLSLEDSMCLGETVRLSITLHSLKLEGASRLSEVLPSILGASESPSLQMLSIGSPRLNLDDTAISMSARALTSCSTLRLLNLDGWTFRIENPSTLSIIRAFLSLTSIRELSLCNCRLQIGICSSTAKVAHAFESRSVVVLKMAGAQAMMADSIPIRGPQLLNFVSGFPCLRELDLSAPARSGLGGSITSPMIIDDKSLINFFQTLHTYFSLLNTLKICNWVIHFDDASKTLKTLSKCIRNSPLSHLKLDGISVLDRPKKLRIESQLLHSFISSLPQLRWLGISLSTKREDQITAIGNAVLDLKGYEIDIKLSDSSIEHAKLMAQAISLDGKFDIKVSTFGTSSGILIHAEKSGTKSLSRKNKD</sequence>
<feature type="compositionally biased region" description="Low complexity" evidence="3">
    <location>
        <begin position="320"/>
        <end position="333"/>
    </location>
</feature>
<dbReference type="Gene3D" id="3.40.50.300">
    <property type="entry name" value="P-loop containing nucleotide triphosphate hydrolases"/>
    <property type="match status" value="1"/>
</dbReference>
<evidence type="ECO:0000256" key="3">
    <source>
        <dbReference type="SAM" id="MobiDB-lite"/>
    </source>
</evidence>
<feature type="domain" description="NACHT" evidence="4">
    <location>
        <begin position="676"/>
        <end position="821"/>
    </location>
</feature>
<dbReference type="InParanoid" id="A0A7R8UQA9"/>
<dbReference type="Proteomes" id="UP000594454">
    <property type="component" value="Chromosome 3"/>
</dbReference>
<evidence type="ECO:0000313" key="6">
    <source>
        <dbReference type="Proteomes" id="UP000594454"/>
    </source>
</evidence>
<feature type="compositionally biased region" description="Polar residues" evidence="3">
    <location>
        <begin position="1"/>
        <end position="10"/>
    </location>
</feature>
<feature type="region of interest" description="Disordered" evidence="3">
    <location>
        <begin position="308"/>
        <end position="382"/>
    </location>
</feature>
<dbReference type="PANTHER" id="PTHR46312">
    <property type="entry name" value="NACHT DOMAIN-CONTAINING PROTEIN"/>
    <property type="match status" value="1"/>
</dbReference>
<keyword evidence="1" id="KW-0547">Nucleotide-binding</keyword>
<evidence type="ECO:0000259" key="4">
    <source>
        <dbReference type="Pfam" id="PF05729"/>
    </source>
</evidence>
<organism evidence="5 6">
    <name type="scientific">Hermetia illucens</name>
    <name type="common">Black soldier fly</name>
    <dbReference type="NCBI Taxonomy" id="343691"/>
    <lineage>
        <taxon>Eukaryota</taxon>
        <taxon>Metazoa</taxon>
        <taxon>Ecdysozoa</taxon>
        <taxon>Arthropoda</taxon>
        <taxon>Hexapoda</taxon>
        <taxon>Insecta</taxon>
        <taxon>Pterygota</taxon>
        <taxon>Neoptera</taxon>
        <taxon>Endopterygota</taxon>
        <taxon>Diptera</taxon>
        <taxon>Brachycera</taxon>
        <taxon>Stratiomyomorpha</taxon>
        <taxon>Stratiomyidae</taxon>
        <taxon>Hermetiinae</taxon>
        <taxon>Hermetia</taxon>
    </lineage>
</organism>
<dbReference type="SUPFAM" id="SSF52047">
    <property type="entry name" value="RNI-like"/>
    <property type="match status" value="1"/>
</dbReference>
<feature type="compositionally biased region" description="Basic residues" evidence="3">
    <location>
        <begin position="14"/>
        <end position="23"/>
    </location>
</feature>
<name>A0A7R8UQA9_HERIL</name>
<gene>
    <name evidence="5" type="ORF">HERILL_LOCUS7568</name>
</gene>
<keyword evidence="6" id="KW-1185">Reference proteome</keyword>
<keyword evidence="2" id="KW-0067">ATP-binding</keyword>
<protein>
    <recommendedName>
        <fullName evidence="4">NACHT domain-containing protein</fullName>
    </recommendedName>
</protein>
<dbReference type="GO" id="GO:0005524">
    <property type="term" value="F:ATP binding"/>
    <property type="evidence" value="ECO:0007669"/>
    <property type="project" value="UniProtKB-KW"/>
</dbReference>
<dbReference type="Gene3D" id="3.80.10.10">
    <property type="entry name" value="Ribonuclease Inhibitor"/>
    <property type="match status" value="1"/>
</dbReference>
<evidence type="ECO:0000313" key="5">
    <source>
        <dbReference type="EMBL" id="CAD7084685.1"/>
    </source>
</evidence>
<feature type="compositionally biased region" description="Basic and acidic residues" evidence="3">
    <location>
        <begin position="368"/>
        <end position="379"/>
    </location>
</feature>